<accession>A0A9P3GRZ7</accession>
<organism evidence="1 2">
    <name type="scientific">Phanerochaete sordida</name>
    <dbReference type="NCBI Taxonomy" id="48140"/>
    <lineage>
        <taxon>Eukaryota</taxon>
        <taxon>Fungi</taxon>
        <taxon>Dikarya</taxon>
        <taxon>Basidiomycota</taxon>
        <taxon>Agaricomycotina</taxon>
        <taxon>Agaricomycetes</taxon>
        <taxon>Polyporales</taxon>
        <taxon>Phanerochaetaceae</taxon>
        <taxon>Phanerochaete</taxon>
    </lineage>
</organism>
<proteinExistence type="predicted"/>
<comment type="caution">
    <text evidence="1">The sequence shown here is derived from an EMBL/GenBank/DDBJ whole genome shotgun (WGS) entry which is preliminary data.</text>
</comment>
<gene>
    <name evidence="1" type="ORF">PsYK624_160070</name>
</gene>
<name>A0A9P3GRZ7_9APHY</name>
<keyword evidence="2" id="KW-1185">Reference proteome</keyword>
<dbReference type="EMBL" id="BPQB01000118">
    <property type="protein sequence ID" value="GJE99736.1"/>
    <property type="molecule type" value="Genomic_DNA"/>
</dbReference>
<reference evidence="1 2" key="1">
    <citation type="submission" date="2021-08" db="EMBL/GenBank/DDBJ databases">
        <title>Draft Genome Sequence of Phanerochaete sordida strain YK-624.</title>
        <authorList>
            <person name="Mori T."/>
            <person name="Dohra H."/>
            <person name="Suzuki T."/>
            <person name="Kawagishi H."/>
            <person name="Hirai H."/>
        </authorList>
    </citation>
    <scope>NUCLEOTIDE SEQUENCE [LARGE SCALE GENOMIC DNA]</scope>
    <source>
        <strain evidence="1 2">YK-624</strain>
    </source>
</reference>
<evidence type="ECO:0000313" key="1">
    <source>
        <dbReference type="EMBL" id="GJE99736.1"/>
    </source>
</evidence>
<dbReference type="AlphaFoldDB" id="A0A9P3GRZ7"/>
<evidence type="ECO:0000313" key="2">
    <source>
        <dbReference type="Proteomes" id="UP000703269"/>
    </source>
</evidence>
<sequence length="139" mass="15052">MQSSDDQSLIGRDESSELPGGSVGWILFDRSSTLTIVNELTTVSLILDSYDKEFGDCLNQPAKIIQPNGSSTMKIRDATGPYGSKGWVTYTIGASGASVRIDFECPMLANNIVHAKPESHATVSYYDPSGPLRAEVRIH</sequence>
<dbReference type="Gene3D" id="2.60.270.50">
    <property type="match status" value="1"/>
</dbReference>
<protein>
    <submittedName>
        <fullName evidence="1">Uncharacterized protein</fullName>
    </submittedName>
</protein>
<dbReference type="Proteomes" id="UP000703269">
    <property type="component" value="Unassembled WGS sequence"/>
</dbReference>
<dbReference type="OrthoDB" id="10530667at2759"/>